<dbReference type="Gene3D" id="2.40.37.10">
    <property type="entry name" value="Lyase, Ornithine Decarboxylase, Chain A, domain 1"/>
    <property type="match status" value="1"/>
</dbReference>
<dbReference type="AlphaFoldDB" id="A0A1F4TRY7"/>
<dbReference type="PANTHER" id="PTHR30511">
    <property type="entry name" value="ALANINE RACEMASE"/>
    <property type="match status" value="1"/>
</dbReference>
<dbReference type="Proteomes" id="UP000177309">
    <property type="component" value="Unassembled WGS sequence"/>
</dbReference>
<organism evidence="9 10">
    <name type="scientific">candidate division WOR-1 bacterium RIFOXYC2_FULL_41_25</name>
    <dbReference type="NCBI Taxonomy" id="1802586"/>
    <lineage>
        <taxon>Bacteria</taxon>
        <taxon>Bacillati</taxon>
        <taxon>Saganbacteria</taxon>
    </lineage>
</organism>
<dbReference type="GO" id="GO:0005829">
    <property type="term" value="C:cytosol"/>
    <property type="evidence" value="ECO:0007669"/>
    <property type="project" value="TreeGrafter"/>
</dbReference>
<dbReference type="InterPro" id="IPR020622">
    <property type="entry name" value="Ala_racemase_pyridoxalP-BS"/>
</dbReference>
<dbReference type="GO" id="GO:0008784">
    <property type="term" value="F:alanine racemase activity"/>
    <property type="evidence" value="ECO:0007669"/>
    <property type="project" value="UniProtKB-UniRule"/>
</dbReference>
<proteinExistence type="inferred from homology"/>
<dbReference type="FunFam" id="2.40.37.10:FF:000006">
    <property type="entry name" value="Alanine racemase"/>
    <property type="match status" value="1"/>
</dbReference>
<dbReference type="SUPFAM" id="SSF51419">
    <property type="entry name" value="PLP-binding barrel"/>
    <property type="match status" value="1"/>
</dbReference>
<gene>
    <name evidence="9" type="ORF">A2462_02510</name>
</gene>
<feature type="active site" description="Proton acceptor; specific for L-alanine" evidence="5">
    <location>
        <position position="257"/>
    </location>
</feature>
<keyword evidence="3 5" id="KW-0663">Pyridoxal phosphate</keyword>
<comment type="function">
    <text evidence="5">Catalyzes the interconversion of L-alanine and D-alanine. May also act on other amino acids.</text>
</comment>
<dbReference type="UniPathway" id="UPA00042">
    <property type="reaction ID" value="UER00497"/>
</dbReference>
<sequence length="363" mass="39466">MNTHAEINLNNIKDNIAAIKKLLDANCRFMAVVKANAYGHGSVAVARAAAEAGASYLAVANLKEAMEIREAGITSPILILTESPTSVMDEIIQYDLTQTVYSYAEAKALSDEAAKRNKSGKVHVKIDTGMGRVGVMPSEAMAYISKISSLPSLTLEGLFTHFAKAEDPQDHFTKGQFNLFKQIADRLPKIPLKHSANSAAVLYHPETHLDLVRVGLMMYGLYPLGNGRNKVSLKPALSFKSRVTYLKKVPAGTPVSYGGTHVTEAETTIATIPVGYADGYSRRLSNRGKVIIRGKRYPVVGNVTMDLIMVDVSNSKVAVGDEVFLIGEQNSQMITTDEIAQLDDTISYEVVCGIGKRVPRIYK</sequence>
<feature type="domain" description="Alanine racemase C-terminal" evidence="8">
    <location>
        <begin position="236"/>
        <end position="363"/>
    </location>
</feature>
<dbReference type="InterPro" id="IPR009006">
    <property type="entry name" value="Ala_racemase/Decarboxylase_C"/>
</dbReference>
<dbReference type="CDD" id="cd00430">
    <property type="entry name" value="PLPDE_III_AR"/>
    <property type="match status" value="1"/>
</dbReference>
<evidence type="ECO:0000256" key="6">
    <source>
        <dbReference type="PIRSR" id="PIRSR600821-50"/>
    </source>
</evidence>
<evidence type="ECO:0000313" key="10">
    <source>
        <dbReference type="Proteomes" id="UP000177309"/>
    </source>
</evidence>
<feature type="binding site" evidence="5 7">
    <location>
        <position position="305"/>
    </location>
    <ligand>
        <name>substrate</name>
    </ligand>
</feature>
<comment type="pathway">
    <text evidence="5">Amino-acid biosynthesis; D-alanine biosynthesis; D-alanine from L-alanine: step 1/1.</text>
</comment>
<dbReference type="InterPro" id="IPR000821">
    <property type="entry name" value="Ala_racemase"/>
</dbReference>
<feature type="active site" description="Proton acceptor; specific for D-alanine" evidence="5">
    <location>
        <position position="34"/>
    </location>
</feature>
<accession>A0A1F4TRY7</accession>
<dbReference type="InterPro" id="IPR011079">
    <property type="entry name" value="Ala_racemase_C"/>
</dbReference>
<evidence type="ECO:0000256" key="3">
    <source>
        <dbReference type="ARBA" id="ARBA00022898"/>
    </source>
</evidence>
<dbReference type="EMBL" id="MEUI01000002">
    <property type="protein sequence ID" value="OGC35397.1"/>
    <property type="molecule type" value="Genomic_DNA"/>
</dbReference>
<comment type="similarity">
    <text evidence="5">Belongs to the alanine racemase family.</text>
</comment>
<name>A0A1F4TRY7_UNCSA</name>
<dbReference type="Gene3D" id="3.20.20.10">
    <property type="entry name" value="Alanine racemase"/>
    <property type="match status" value="1"/>
</dbReference>
<dbReference type="GO" id="GO:0030170">
    <property type="term" value="F:pyridoxal phosphate binding"/>
    <property type="evidence" value="ECO:0007669"/>
    <property type="project" value="UniProtKB-UniRule"/>
</dbReference>
<dbReference type="PROSITE" id="PS00395">
    <property type="entry name" value="ALANINE_RACEMASE"/>
    <property type="match status" value="1"/>
</dbReference>
<feature type="binding site" evidence="5 7">
    <location>
        <position position="132"/>
    </location>
    <ligand>
        <name>substrate</name>
    </ligand>
</feature>
<dbReference type="PRINTS" id="PR00992">
    <property type="entry name" value="ALARACEMASE"/>
</dbReference>
<reference evidence="9 10" key="1">
    <citation type="journal article" date="2016" name="Nat. Commun.">
        <title>Thousands of microbial genomes shed light on interconnected biogeochemical processes in an aquifer system.</title>
        <authorList>
            <person name="Anantharaman K."/>
            <person name="Brown C.T."/>
            <person name="Hug L.A."/>
            <person name="Sharon I."/>
            <person name="Castelle C.J."/>
            <person name="Probst A.J."/>
            <person name="Thomas B.C."/>
            <person name="Singh A."/>
            <person name="Wilkins M.J."/>
            <person name="Karaoz U."/>
            <person name="Brodie E.L."/>
            <person name="Williams K.H."/>
            <person name="Hubbard S.S."/>
            <person name="Banfield J.F."/>
        </authorList>
    </citation>
    <scope>NUCLEOTIDE SEQUENCE [LARGE SCALE GENOMIC DNA]</scope>
</reference>
<dbReference type="Pfam" id="PF00842">
    <property type="entry name" value="Ala_racemase_C"/>
    <property type="match status" value="1"/>
</dbReference>
<evidence type="ECO:0000313" key="9">
    <source>
        <dbReference type="EMBL" id="OGC35397.1"/>
    </source>
</evidence>
<dbReference type="HAMAP" id="MF_01201">
    <property type="entry name" value="Ala_racemase"/>
    <property type="match status" value="1"/>
</dbReference>
<comment type="cofactor">
    <cofactor evidence="2 5 6">
        <name>pyridoxal 5'-phosphate</name>
        <dbReference type="ChEBI" id="CHEBI:597326"/>
    </cofactor>
</comment>
<evidence type="ECO:0000256" key="5">
    <source>
        <dbReference type="HAMAP-Rule" id="MF_01201"/>
    </source>
</evidence>
<dbReference type="Pfam" id="PF01168">
    <property type="entry name" value="Ala_racemase_N"/>
    <property type="match status" value="1"/>
</dbReference>
<dbReference type="EC" id="5.1.1.1" evidence="5"/>
<dbReference type="SMART" id="SM01005">
    <property type="entry name" value="Ala_racemase_C"/>
    <property type="match status" value="1"/>
</dbReference>
<evidence type="ECO:0000259" key="8">
    <source>
        <dbReference type="SMART" id="SM01005"/>
    </source>
</evidence>
<comment type="catalytic activity">
    <reaction evidence="1 5">
        <text>L-alanine = D-alanine</text>
        <dbReference type="Rhea" id="RHEA:20249"/>
        <dbReference type="ChEBI" id="CHEBI:57416"/>
        <dbReference type="ChEBI" id="CHEBI:57972"/>
        <dbReference type="EC" id="5.1.1.1"/>
    </reaction>
</comment>
<protein>
    <recommendedName>
        <fullName evidence="5">Alanine racemase</fullName>
        <ecNumber evidence="5">5.1.1.1</ecNumber>
    </recommendedName>
</protein>
<evidence type="ECO:0000256" key="2">
    <source>
        <dbReference type="ARBA" id="ARBA00001933"/>
    </source>
</evidence>
<dbReference type="SUPFAM" id="SSF50621">
    <property type="entry name" value="Alanine racemase C-terminal domain-like"/>
    <property type="match status" value="1"/>
</dbReference>
<dbReference type="NCBIfam" id="TIGR00492">
    <property type="entry name" value="alr"/>
    <property type="match status" value="1"/>
</dbReference>
<evidence type="ECO:0000256" key="4">
    <source>
        <dbReference type="ARBA" id="ARBA00023235"/>
    </source>
</evidence>
<dbReference type="PANTHER" id="PTHR30511:SF0">
    <property type="entry name" value="ALANINE RACEMASE, CATABOLIC-RELATED"/>
    <property type="match status" value="1"/>
</dbReference>
<evidence type="ECO:0000256" key="1">
    <source>
        <dbReference type="ARBA" id="ARBA00000316"/>
    </source>
</evidence>
<evidence type="ECO:0000256" key="7">
    <source>
        <dbReference type="PIRSR" id="PIRSR600821-52"/>
    </source>
</evidence>
<dbReference type="GO" id="GO:0030632">
    <property type="term" value="P:D-alanine biosynthetic process"/>
    <property type="evidence" value="ECO:0007669"/>
    <property type="project" value="UniProtKB-UniRule"/>
</dbReference>
<comment type="caution">
    <text evidence="9">The sequence shown here is derived from an EMBL/GenBank/DDBJ whole genome shotgun (WGS) entry which is preliminary data.</text>
</comment>
<keyword evidence="4 5" id="KW-0413">Isomerase</keyword>
<dbReference type="InterPro" id="IPR029066">
    <property type="entry name" value="PLP-binding_barrel"/>
</dbReference>
<dbReference type="FunFam" id="3.20.20.10:FF:000002">
    <property type="entry name" value="Alanine racemase"/>
    <property type="match status" value="1"/>
</dbReference>
<feature type="modified residue" description="N6-(pyridoxal phosphate)lysine" evidence="5 6">
    <location>
        <position position="34"/>
    </location>
</feature>
<dbReference type="InterPro" id="IPR001608">
    <property type="entry name" value="Ala_racemase_N"/>
</dbReference>
<dbReference type="GO" id="GO:0009252">
    <property type="term" value="P:peptidoglycan biosynthetic process"/>
    <property type="evidence" value="ECO:0007669"/>
    <property type="project" value="TreeGrafter"/>
</dbReference>